<comment type="caution">
    <text evidence="7">The sequence shown here is derived from an EMBL/GenBank/DDBJ whole genome shotgun (WGS) entry which is preliminary data.</text>
</comment>
<keyword evidence="4" id="KW-0408">Iron</keyword>
<dbReference type="SUPFAM" id="SSF48264">
    <property type="entry name" value="Cytochrome P450"/>
    <property type="match status" value="1"/>
</dbReference>
<evidence type="ECO:0000256" key="6">
    <source>
        <dbReference type="SAM" id="Phobius"/>
    </source>
</evidence>
<dbReference type="InterPro" id="IPR001128">
    <property type="entry name" value="Cyt_P450"/>
</dbReference>
<keyword evidence="6" id="KW-0472">Membrane</keyword>
<dbReference type="InterPro" id="IPR002401">
    <property type="entry name" value="Cyt_P450_E_grp-I"/>
</dbReference>
<dbReference type="InterPro" id="IPR036396">
    <property type="entry name" value="Cyt_P450_sf"/>
</dbReference>
<evidence type="ECO:0000256" key="3">
    <source>
        <dbReference type="ARBA" id="ARBA00023002"/>
    </source>
</evidence>
<reference evidence="7 8" key="1">
    <citation type="journal article" date="2022" name="G3 (Bethesda)">
        <title>Whole-genome sequence and methylome profiling of the almond [Prunus dulcis (Mill.) D.A. Webb] cultivar 'Nonpareil'.</title>
        <authorList>
            <person name="D'Amico-Willman K.M."/>
            <person name="Ouma W.Z."/>
            <person name="Meulia T."/>
            <person name="Sideli G.M."/>
            <person name="Gradziel T.M."/>
            <person name="Fresnedo-Ramirez J."/>
        </authorList>
    </citation>
    <scope>NUCLEOTIDE SEQUENCE [LARGE SCALE GENOMIC DNA]</scope>
    <source>
        <strain evidence="7">Clone GOH B32 T37-40</strain>
    </source>
</reference>
<accession>A0AAD4ZU81</accession>
<dbReference type="Proteomes" id="UP001054821">
    <property type="component" value="Chromosome 1"/>
</dbReference>
<keyword evidence="8" id="KW-1185">Reference proteome</keyword>
<sequence length="214" mass="24575">METSFYYYILLFIIFLFLKNYLQKFNKRLPPSPGLSFPIIGHLHLIKKPLHRTLAKLSTKYGPILYIQFGSRPVIVVSSPSAAEECFTKNDIAFANRPRLLAGKHLGYNYTTLVWASYGSHWGNMRRIASLDLLSSHRLQMFHGIRADEVRSLVSGVFRGSNGGEFQSLDMKSTFFELTLNVLMRMIAGKRYYGEHGAKLEEAQLFKELVIRDF</sequence>
<evidence type="ECO:0000313" key="8">
    <source>
        <dbReference type="Proteomes" id="UP001054821"/>
    </source>
</evidence>
<evidence type="ECO:0000256" key="4">
    <source>
        <dbReference type="ARBA" id="ARBA00023004"/>
    </source>
</evidence>
<evidence type="ECO:0000256" key="1">
    <source>
        <dbReference type="ARBA" id="ARBA00022617"/>
    </source>
</evidence>
<organism evidence="7 8">
    <name type="scientific">Prunus dulcis</name>
    <name type="common">Almond</name>
    <name type="synonym">Amygdalus dulcis</name>
    <dbReference type="NCBI Taxonomy" id="3755"/>
    <lineage>
        <taxon>Eukaryota</taxon>
        <taxon>Viridiplantae</taxon>
        <taxon>Streptophyta</taxon>
        <taxon>Embryophyta</taxon>
        <taxon>Tracheophyta</taxon>
        <taxon>Spermatophyta</taxon>
        <taxon>Magnoliopsida</taxon>
        <taxon>eudicotyledons</taxon>
        <taxon>Gunneridae</taxon>
        <taxon>Pentapetalae</taxon>
        <taxon>rosids</taxon>
        <taxon>fabids</taxon>
        <taxon>Rosales</taxon>
        <taxon>Rosaceae</taxon>
        <taxon>Amygdaloideae</taxon>
        <taxon>Amygdaleae</taxon>
        <taxon>Prunus</taxon>
    </lineage>
</organism>
<keyword evidence="6" id="KW-0812">Transmembrane</keyword>
<name>A0AAD4ZU81_PRUDU</name>
<dbReference type="AlphaFoldDB" id="A0AAD4ZU81"/>
<dbReference type="GO" id="GO:0005506">
    <property type="term" value="F:iron ion binding"/>
    <property type="evidence" value="ECO:0007669"/>
    <property type="project" value="InterPro"/>
</dbReference>
<dbReference type="EMBL" id="JAJFAZ020000001">
    <property type="protein sequence ID" value="KAI5354383.1"/>
    <property type="molecule type" value="Genomic_DNA"/>
</dbReference>
<proteinExistence type="predicted"/>
<keyword evidence="6" id="KW-1133">Transmembrane helix</keyword>
<dbReference type="PRINTS" id="PR00463">
    <property type="entry name" value="EP450I"/>
</dbReference>
<dbReference type="Gene3D" id="1.10.630.10">
    <property type="entry name" value="Cytochrome P450"/>
    <property type="match status" value="1"/>
</dbReference>
<dbReference type="GO" id="GO:0004497">
    <property type="term" value="F:monooxygenase activity"/>
    <property type="evidence" value="ECO:0007669"/>
    <property type="project" value="UniProtKB-KW"/>
</dbReference>
<evidence type="ECO:0000256" key="2">
    <source>
        <dbReference type="ARBA" id="ARBA00022723"/>
    </source>
</evidence>
<evidence type="ECO:0000256" key="5">
    <source>
        <dbReference type="ARBA" id="ARBA00023033"/>
    </source>
</evidence>
<dbReference type="PANTHER" id="PTHR47947:SF3">
    <property type="entry name" value="CYTOCHROME P450 81D1-LIKE"/>
    <property type="match status" value="1"/>
</dbReference>
<dbReference type="PANTHER" id="PTHR47947">
    <property type="entry name" value="CYTOCHROME P450 82C3-RELATED"/>
    <property type="match status" value="1"/>
</dbReference>
<keyword evidence="2" id="KW-0479">Metal-binding</keyword>
<dbReference type="GO" id="GO:0020037">
    <property type="term" value="F:heme binding"/>
    <property type="evidence" value="ECO:0007669"/>
    <property type="project" value="InterPro"/>
</dbReference>
<dbReference type="Pfam" id="PF00067">
    <property type="entry name" value="p450"/>
    <property type="match status" value="1"/>
</dbReference>
<feature type="transmembrane region" description="Helical" evidence="6">
    <location>
        <begin position="6"/>
        <end position="22"/>
    </location>
</feature>
<keyword evidence="5" id="KW-0503">Monooxygenase</keyword>
<keyword evidence="3" id="KW-0560">Oxidoreductase</keyword>
<evidence type="ECO:0000313" key="7">
    <source>
        <dbReference type="EMBL" id="KAI5354383.1"/>
    </source>
</evidence>
<dbReference type="InterPro" id="IPR050651">
    <property type="entry name" value="Plant_Cytochrome_P450_Monoox"/>
</dbReference>
<dbReference type="GO" id="GO:0016705">
    <property type="term" value="F:oxidoreductase activity, acting on paired donors, with incorporation or reduction of molecular oxygen"/>
    <property type="evidence" value="ECO:0007669"/>
    <property type="project" value="InterPro"/>
</dbReference>
<protein>
    <submittedName>
        <fullName evidence="7">Uncharacterized protein</fullName>
    </submittedName>
</protein>
<gene>
    <name evidence="7" type="ORF">L3X38_007278</name>
</gene>
<keyword evidence="1" id="KW-0349">Heme</keyword>